<dbReference type="InterPro" id="IPR000639">
    <property type="entry name" value="Epox_hydrolase-like"/>
</dbReference>
<dbReference type="InterPro" id="IPR029058">
    <property type="entry name" value="AB_hydrolase_fold"/>
</dbReference>
<dbReference type="InterPro" id="IPR016292">
    <property type="entry name" value="Epoxide_hydrolase"/>
</dbReference>
<keyword evidence="2" id="KW-0058">Aromatic hydrocarbons catabolism</keyword>
<proteinExistence type="inferred from homology"/>
<dbReference type="SUPFAM" id="SSF53474">
    <property type="entry name" value="alpha/beta-Hydrolases"/>
    <property type="match status" value="1"/>
</dbReference>
<evidence type="ECO:0000256" key="1">
    <source>
        <dbReference type="ARBA" id="ARBA00010088"/>
    </source>
</evidence>
<sequence length="386" mass="42530">MDKPAGAVDPFTARISEDAVVDLRNRLARARWADEETVEDWSQGVPLRWLRSLCEYWRTEYDMERVPRRLNSVPQLRVRVEGLRLHVVHAPSPHPGALPLLLAHGWPGSVLEFLPLVDALTDPVRHGGSPDDAFSVVIPSLPGYGFSDKPRTSGWGVERIARAFSELMATLGYDRYGAAGSDWGTSVSTLLGVQDPAAVGIHLIPPLAGPLPGAAQTPSERAAQEERRERAEDGGGYSAIQGTRPQTIGYSLVDSPVGLCAWIAEKYWAWTDHAGDLGAVLSRDELLDTVSLYWFTGTGASAARLYWESIATVGRWISEPPDEPVRVPAGASVFGREVPRPSRRQAEARFTDLRYWSEHEHGGHFAAIEAPDLLVEDLRAFFRTVR</sequence>
<dbReference type="InterPro" id="IPR010497">
    <property type="entry name" value="Epoxide_hydro_N"/>
</dbReference>
<gene>
    <name evidence="6" type="ORF">GCM10025866_05930</name>
</gene>
<organism evidence="6 7">
    <name type="scientific">Naasia aerilata</name>
    <dbReference type="NCBI Taxonomy" id="1162966"/>
    <lineage>
        <taxon>Bacteria</taxon>
        <taxon>Bacillati</taxon>
        <taxon>Actinomycetota</taxon>
        <taxon>Actinomycetes</taxon>
        <taxon>Micrococcales</taxon>
        <taxon>Microbacteriaceae</taxon>
        <taxon>Naasia</taxon>
    </lineage>
</organism>
<feature type="compositionally biased region" description="Basic and acidic residues" evidence="4">
    <location>
        <begin position="222"/>
        <end position="233"/>
    </location>
</feature>
<evidence type="ECO:0000313" key="6">
    <source>
        <dbReference type="EMBL" id="BDZ44684.1"/>
    </source>
</evidence>
<name>A0ABM8G928_9MICO</name>
<dbReference type="PIRSF" id="PIRSF001112">
    <property type="entry name" value="Epoxide_hydrolase"/>
    <property type="match status" value="1"/>
</dbReference>
<evidence type="ECO:0000259" key="5">
    <source>
        <dbReference type="Pfam" id="PF06441"/>
    </source>
</evidence>
<dbReference type="EMBL" id="AP027731">
    <property type="protein sequence ID" value="BDZ44684.1"/>
    <property type="molecule type" value="Genomic_DNA"/>
</dbReference>
<dbReference type="PANTHER" id="PTHR21661:SF35">
    <property type="entry name" value="EPOXIDE HYDROLASE"/>
    <property type="match status" value="1"/>
</dbReference>
<evidence type="ECO:0000256" key="3">
    <source>
        <dbReference type="ARBA" id="ARBA00022801"/>
    </source>
</evidence>
<evidence type="ECO:0000256" key="4">
    <source>
        <dbReference type="SAM" id="MobiDB-lite"/>
    </source>
</evidence>
<dbReference type="PANTHER" id="PTHR21661">
    <property type="entry name" value="EPOXIDE HYDROLASE 1-RELATED"/>
    <property type="match status" value="1"/>
</dbReference>
<comment type="similarity">
    <text evidence="1">Belongs to the peptidase S33 family.</text>
</comment>
<reference evidence="7" key="1">
    <citation type="journal article" date="2019" name="Int. J. Syst. Evol. Microbiol.">
        <title>The Global Catalogue of Microorganisms (GCM) 10K type strain sequencing project: providing services to taxonomists for standard genome sequencing and annotation.</title>
        <authorList>
            <consortium name="The Broad Institute Genomics Platform"/>
            <consortium name="The Broad Institute Genome Sequencing Center for Infectious Disease"/>
            <person name="Wu L."/>
            <person name="Ma J."/>
        </authorList>
    </citation>
    <scope>NUCLEOTIDE SEQUENCE [LARGE SCALE GENOMIC DNA]</scope>
    <source>
        <strain evidence="7">NBRC 108725</strain>
    </source>
</reference>
<dbReference type="Proteomes" id="UP001321498">
    <property type="component" value="Chromosome"/>
</dbReference>
<dbReference type="PRINTS" id="PR00412">
    <property type="entry name" value="EPOXHYDRLASE"/>
</dbReference>
<feature type="domain" description="Epoxide hydrolase N-terminal" evidence="5">
    <location>
        <begin position="9"/>
        <end position="113"/>
    </location>
</feature>
<dbReference type="RefSeq" id="WP_286278111.1">
    <property type="nucleotide sequence ID" value="NZ_AP027731.1"/>
</dbReference>
<keyword evidence="3 6" id="KW-0378">Hydrolase</keyword>
<evidence type="ECO:0000256" key="2">
    <source>
        <dbReference type="ARBA" id="ARBA00022797"/>
    </source>
</evidence>
<dbReference type="Gene3D" id="3.40.50.1820">
    <property type="entry name" value="alpha/beta hydrolase"/>
    <property type="match status" value="1"/>
</dbReference>
<accession>A0ABM8G928</accession>
<protein>
    <submittedName>
        <fullName evidence="6">Microsomal epoxide hydrolase</fullName>
    </submittedName>
</protein>
<dbReference type="GO" id="GO:0016787">
    <property type="term" value="F:hydrolase activity"/>
    <property type="evidence" value="ECO:0007669"/>
    <property type="project" value="UniProtKB-KW"/>
</dbReference>
<evidence type="ECO:0000313" key="7">
    <source>
        <dbReference type="Proteomes" id="UP001321498"/>
    </source>
</evidence>
<dbReference type="Pfam" id="PF06441">
    <property type="entry name" value="EHN"/>
    <property type="match status" value="1"/>
</dbReference>
<keyword evidence="7" id="KW-1185">Reference proteome</keyword>
<feature type="region of interest" description="Disordered" evidence="4">
    <location>
        <begin position="212"/>
        <end position="239"/>
    </location>
</feature>